<dbReference type="PANTHER" id="PTHR40042">
    <property type="entry name" value="HYPOTHETICAL MEMBRANE SPANNING PROTEIN"/>
    <property type="match status" value="1"/>
</dbReference>
<dbReference type="KEGG" id="halx:M0R89_03260"/>
<proteinExistence type="predicted"/>
<keyword evidence="3" id="KW-1185">Reference proteome</keyword>
<feature type="transmembrane region" description="Helical" evidence="1">
    <location>
        <begin position="184"/>
        <end position="205"/>
    </location>
</feature>
<dbReference type="InterPro" id="IPR009845">
    <property type="entry name" value="DUF1405"/>
</dbReference>
<reference evidence="2 3" key="1">
    <citation type="submission" date="2022-04" db="EMBL/GenBank/DDBJ databases">
        <title>Diverse halophilic archaea isolated from saline environments.</title>
        <authorList>
            <person name="Cui H.-L."/>
        </authorList>
    </citation>
    <scope>NUCLEOTIDE SEQUENCE [LARGE SCALE GENOMIC DNA]</scope>
    <source>
        <strain evidence="2 3">XZYJT49</strain>
    </source>
</reference>
<sequence>MRSFERVARRFLEDGPNLAWLLAVNVLAMLVGVRFYVETMPEVPTYLWPFYADSPAALFLVTLSLATLLPNLGRRAADAPRNRALAYLHTLAFAWLVKYGLWTFVSLNLGFSAYFGPPWNSDAFWAYWFIIATHLGFVAEAALLPYYGATTRGALATALAALLANDALDYLLGLHPPLRYDPDLLLPAATVALSILAVAAAARAFDRLSESSRPT</sequence>
<dbReference type="RefSeq" id="WP_248651137.1">
    <property type="nucleotide sequence ID" value="NZ_CP096659.1"/>
</dbReference>
<feature type="transmembrane region" description="Helical" evidence="1">
    <location>
        <begin position="154"/>
        <end position="172"/>
    </location>
</feature>
<keyword evidence="1" id="KW-0812">Transmembrane</keyword>
<evidence type="ECO:0000313" key="3">
    <source>
        <dbReference type="Proteomes" id="UP000830729"/>
    </source>
</evidence>
<keyword evidence="1" id="KW-1133">Transmembrane helix</keyword>
<organism evidence="2 3">
    <name type="scientific">Halorussus limi</name>
    <dbReference type="NCBI Taxonomy" id="2938695"/>
    <lineage>
        <taxon>Archaea</taxon>
        <taxon>Methanobacteriati</taxon>
        <taxon>Methanobacteriota</taxon>
        <taxon>Stenosarchaea group</taxon>
        <taxon>Halobacteria</taxon>
        <taxon>Halobacteriales</taxon>
        <taxon>Haladaptataceae</taxon>
        <taxon>Halorussus</taxon>
    </lineage>
</organism>
<feature type="transmembrane region" description="Helical" evidence="1">
    <location>
        <begin position="85"/>
        <end position="105"/>
    </location>
</feature>
<feature type="transmembrane region" description="Helical" evidence="1">
    <location>
        <begin position="125"/>
        <end position="147"/>
    </location>
</feature>
<feature type="transmembrane region" description="Helical" evidence="1">
    <location>
        <begin position="18"/>
        <end position="36"/>
    </location>
</feature>
<dbReference type="Pfam" id="PF07187">
    <property type="entry name" value="DUF1405"/>
    <property type="match status" value="1"/>
</dbReference>
<evidence type="ECO:0000256" key="1">
    <source>
        <dbReference type="SAM" id="Phobius"/>
    </source>
</evidence>
<feature type="transmembrane region" description="Helical" evidence="1">
    <location>
        <begin position="56"/>
        <end position="73"/>
    </location>
</feature>
<gene>
    <name evidence="2" type="ORF">M0R89_03260</name>
</gene>
<dbReference type="Proteomes" id="UP000830729">
    <property type="component" value="Chromosome"/>
</dbReference>
<dbReference type="EMBL" id="CP096659">
    <property type="protein sequence ID" value="UPV75094.1"/>
    <property type="molecule type" value="Genomic_DNA"/>
</dbReference>
<evidence type="ECO:0000313" key="2">
    <source>
        <dbReference type="EMBL" id="UPV75094.1"/>
    </source>
</evidence>
<protein>
    <submittedName>
        <fullName evidence="2">DUF1405 domain-containing protein</fullName>
    </submittedName>
</protein>
<accession>A0A8U0HWY0</accession>
<name>A0A8U0HWY0_9EURY</name>
<dbReference type="AlphaFoldDB" id="A0A8U0HWY0"/>
<keyword evidence="1" id="KW-0472">Membrane</keyword>
<dbReference type="PANTHER" id="PTHR40042:SF1">
    <property type="entry name" value="DUF1405 DOMAIN-CONTAINING PROTEIN"/>
    <property type="match status" value="1"/>
</dbReference>
<dbReference type="GeneID" id="72184185"/>